<dbReference type="eggNOG" id="COG0596">
    <property type="taxonomic scope" value="Bacteria"/>
</dbReference>
<dbReference type="RefSeq" id="WP_034687572.1">
    <property type="nucleotide sequence ID" value="NZ_CP023049.2"/>
</dbReference>
<dbReference type="InterPro" id="IPR050266">
    <property type="entry name" value="AB_hydrolase_sf"/>
</dbReference>
<dbReference type="PANTHER" id="PTHR43798">
    <property type="entry name" value="MONOACYLGLYCEROL LIPASE"/>
    <property type="match status" value="1"/>
</dbReference>
<dbReference type="STRING" id="558152.IQ37_17975"/>
<accession>A0A086AHQ0</accession>
<dbReference type="AlphaFoldDB" id="A0A086AHQ0"/>
<dbReference type="KEGG" id="cpip:CJF12_06090"/>
<evidence type="ECO:0000313" key="3">
    <source>
        <dbReference type="Proteomes" id="UP000028709"/>
    </source>
</evidence>
<comment type="caution">
    <text evidence="2">The sequence shown here is derived from an EMBL/GenBank/DDBJ whole genome shotgun (WGS) entry which is preliminary data.</text>
</comment>
<proteinExistence type="predicted"/>
<dbReference type="Pfam" id="PF00561">
    <property type="entry name" value="Abhydrolase_1"/>
    <property type="match status" value="1"/>
</dbReference>
<dbReference type="InterPro" id="IPR000073">
    <property type="entry name" value="AB_hydrolase_1"/>
</dbReference>
<dbReference type="EMBL" id="JPRJ01000051">
    <property type="protein sequence ID" value="KFF16214.1"/>
    <property type="molecule type" value="Genomic_DNA"/>
</dbReference>
<sequence>MRLPISFLLIALFYGTIVFSQTPERKFVTINSKKLAYKIFGAETRKANEPFLVFESGLGSGGGNFSNLFSFLPNDISGIVYDRNGIAESETDPSIKTDADVIKRLHDLLNTLKIAPPYLFIGHSIGGPFIRLYASTYPDEVSGLVFIDPTDYMLTHEEDEYVKNKTSSSTGYRDLFLINLNYILKDSSISTGFQSEVKRELNESSPVFFKNYTELPPLKNIPVTVLIAYNKHIENYETEMNKSLKLNINLVSWWKELDDLRIKHYADMIKNNADSRVILLPQYSHGIHHQNPQLVAKAIQETYENCLKTLTKK</sequence>
<protein>
    <recommendedName>
        <fullName evidence="1">AB hydrolase-1 domain-containing protein</fullName>
    </recommendedName>
</protein>
<reference evidence="2 3" key="1">
    <citation type="submission" date="2014-07" db="EMBL/GenBank/DDBJ databases">
        <title>Genome of Chryseobacterium piperi CTM.</title>
        <authorList>
            <person name="Pipes S.E."/>
            <person name="Stropko S.J."/>
            <person name="Newman J.D."/>
        </authorList>
    </citation>
    <scope>NUCLEOTIDE SEQUENCE [LARGE SCALE GENOMIC DNA]</scope>
    <source>
        <strain evidence="2 3">CTM</strain>
    </source>
</reference>
<evidence type="ECO:0000313" key="2">
    <source>
        <dbReference type="EMBL" id="KFF16214.1"/>
    </source>
</evidence>
<dbReference type="InterPro" id="IPR029058">
    <property type="entry name" value="AB_hydrolase_fold"/>
</dbReference>
<dbReference type="Proteomes" id="UP000028709">
    <property type="component" value="Unassembled WGS sequence"/>
</dbReference>
<dbReference type="SUPFAM" id="SSF53474">
    <property type="entry name" value="alpha/beta-Hydrolases"/>
    <property type="match status" value="1"/>
</dbReference>
<evidence type="ECO:0000259" key="1">
    <source>
        <dbReference type="Pfam" id="PF00561"/>
    </source>
</evidence>
<organism evidence="2 3">
    <name type="scientific">Chryseobacterium piperi</name>
    <dbReference type="NCBI Taxonomy" id="558152"/>
    <lineage>
        <taxon>Bacteria</taxon>
        <taxon>Pseudomonadati</taxon>
        <taxon>Bacteroidota</taxon>
        <taxon>Flavobacteriia</taxon>
        <taxon>Flavobacteriales</taxon>
        <taxon>Weeksellaceae</taxon>
        <taxon>Chryseobacterium group</taxon>
        <taxon>Chryseobacterium</taxon>
    </lineage>
</organism>
<keyword evidence="3" id="KW-1185">Reference proteome</keyword>
<dbReference type="OrthoDB" id="59888at2"/>
<feature type="domain" description="AB hydrolase-1" evidence="1">
    <location>
        <begin position="51"/>
        <end position="292"/>
    </location>
</feature>
<dbReference type="Gene3D" id="3.40.50.1820">
    <property type="entry name" value="alpha/beta hydrolase"/>
    <property type="match status" value="1"/>
</dbReference>
<name>A0A086AHQ0_9FLAO</name>
<gene>
    <name evidence="2" type="ORF">IQ37_17975</name>
</gene>